<dbReference type="SMART" id="SM00252">
    <property type="entry name" value="SH2"/>
    <property type="match status" value="1"/>
</dbReference>
<evidence type="ECO:0000313" key="7">
    <source>
        <dbReference type="EMBL" id="CAE1260794.1"/>
    </source>
</evidence>
<organism evidence="7 8">
    <name type="scientific">Acanthosepion pharaonis</name>
    <name type="common">Pharaoh cuttlefish</name>
    <name type="synonym">Sepia pharaonis</name>
    <dbReference type="NCBI Taxonomy" id="158019"/>
    <lineage>
        <taxon>Eukaryota</taxon>
        <taxon>Metazoa</taxon>
        <taxon>Spiralia</taxon>
        <taxon>Lophotrochozoa</taxon>
        <taxon>Mollusca</taxon>
        <taxon>Cephalopoda</taxon>
        <taxon>Coleoidea</taxon>
        <taxon>Decapodiformes</taxon>
        <taxon>Sepiida</taxon>
        <taxon>Sepiina</taxon>
        <taxon>Sepiidae</taxon>
        <taxon>Acanthosepion</taxon>
    </lineage>
</organism>
<evidence type="ECO:0000256" key="5">
    <source>
        <dbReference type="SAM" id="MobiDB-lite"/>
    </source>
</evidence>
<feature type="region of interest" description="Disordered" evidence="5">
    <location>
        <begin position="252"/>
        <end position="292"/>
    </location>
</feature>
<proteinExistence type="inferred from homology"/>
<evidence type="ECO:0000256" key="3">
    <source>
        <dbReference type="ARBA" id="ARBA00022999"/>
    </source>
</evidence>
<dbReference type="Pfam" id="PF00017">
    <property type="entry name" value="SH2"/>
    <property type="match status" value="1"/>
</dbReference>
<accession>A0A812CF66</accession>
<keyword evidence="8" id="KW-1185">Reference proteome</keyword>
<keyword evidence="2" id="KW-0597">Phosphoprotein</keyword>
<feature type="region of interest" description="Disordered" evidence="5">
    <location>
        <begin position="44"/>
        <end position="73"/>
    </location>
</feature>
<dbReference type="GO" id="GO:0035556">
    <property type="term" value="P:intracellular signal transduction"/>
    <property type="evidence" value="ECO:0007669"/>
    <property type="project" value="TreeGrafter"/>
</dbReference>
<dbReference type="GO" id="GO:0005886">
    <property type="term" value="C:plasma membrane"/>
    <property type="evidence" value="ECO:0007669"/>
    <property type="project" value="TreeGrafter"/>
</dbReference>
<keyword evidence="3 4" id="KW-0727">SH2 domain</keyword>
<dbReference type="PANTHER" id="PTHR10872:SF2">
    <property type="entry name" value="LNK, ISOFORM D"/>
    <property type="match status" value="1"/>
</dbReference>
<dbReference type="CDD" id="cd10346">
    <property type="entry name" value="SH2_SH2B_family"/>
    <property type="match status" value="1"/>
</dbReference>
<dbReference type="AlphaFoldDB" id="A0A812CF66"/>
<sequence length="338" mass="35424">MFTDVHHRSSVHGAIVGHRLAHASSRGVTGGVQQRPVSVIGHISSSSSHVSSSDHASTHQRFETSVDGCGRGAEAEGERHIDQVLQDYPWFHGLLLRRDAAQLVLQQGPLGHGVFLVRQSETRKGEYVLTFNFQGRAKHLRMTIQDDGQCRVQHLWFQTVFDMLEHFRSHPIPLESGGASDVTLTDYVISMERPRTPSTLPRNSPRQMSNSGRSSSTSNLGMRNGANPVPLGGVNGMGSGAVGGSGTGLGGTGGHIGAGPGLQVAGVGGGAPGSGPTGGPGGGGGAGGITENGRDVIVVSGSVRSRTESIENVVREQSQGTQQQVSHGRAIENHYSFV</sequence>
<protein>
    <submittedName>
        <fullName evidence="7">SH2B1_3</fullName>
    </submittedName>
</protein>
<reference evidence="7" key="1">
    <citation type="submission" date="2021-01" db="EMBL/GenBank/DDBJ databases">
        <authorList>
            <person name="Li R."/>
            <person name="Bekaert M."/>
        </authorList>
    </citation>
    <scope>NUCLEOTIDE SEQUENCE</scope>
    <source>
        <strain evidence="7">Farmed</strain>
    </source>
</reference>
<dbReference type="Gene3D" id="3.30.505.10">
    <property type="entry name" value="SH2 domain"/>
    <property type="match status" value="1"/>
</dbReference>
<dbReference type="InterPro" id="IPR035057">
    <property type="entry name" value="SH2B1_SH2"/>
</dbReference>
<feature type="compositionally biased region" description="Gly residues" evidence="5">
    <location>
        <begin position="252"/>
        <end position="290"/>
    </location>
</feature>
<dbReference type="GO" id="GO:0005068">
    <property type="term" value="F:transmembrane receptor protein tyrosine kinase adaptor activity"/>
    <property type="evidence" value="ECO:0007669"/>
    <property type="project" value="TreeGrafter"/>
</dbReference>
<evidence type="ECO:0000313" key="8">
    <source>
        <dbReference type="Proteomes" id="UP000597762"/>
    </source>
</evidence>
<feature type="compositionally biased region" description="Low complexity" evidence="5">
    <location>
        <begin position="44"/>
        <end position="53"/>
    </location>
</feature>
<evidence type="ECO:0000259" key="6">
    <source>
        <dbReference type="PROSITE" id="PS50001"/>
    </source>
</evidence>
<dbReference type="OrthoDB" id="10047184at2759"/>
<dbReference type="FunFam" id="3.30.505.10:FF:000008">
    <property type="entry name" value="SH2B adapter protein 1 isoform 2"/>
    <property type="match status" value="1"/>
</dbReference>
<feature type="compositionally biased region" description="Low complexity" evidence="5">
    <location>
        <begin position="204"/>
        <end position="218"/>
    </location>
</feature>
<evidence type="ECO:0000256" key="4">
    <source>
        <dbReference type="PROSITE-ProRule" id="PRU00191"/>
    </source>
</evidence>
<dbReference type="InterPro" id="IPR036860">
    <property type="entry name" value="SH2_dom_sf"/>
</dbReference>
<dbReference type="InterPro" id="IPR000980">
    <property type="entry name" value="SH2"/>
</dbReference>
<name>A0A812CF66_ACAPH</name>
<dbReference type="PROSITE" id="PS50001">
    <property type="entry name" value="SH2"/>
    <property type="match status" value="1"/>
</dbReference>
<dbReference type="Proteomes" id="UP000597762">
    <property type="component" value="Unassembled WGS sequence"/>
</dbReference>
<evidence type="ECO:0000256" key="2">
    <source>
        <dbReference type="ARBA" id="ARBA00022553"/>
    </source>
</evidence>
<evidence type="ECO:0000256" key="1">
    <source>
        <dbReference type="ARBA" id="ARBA00010220"/>
    </source>
</evidence>
<gene>
    <name evidence="7" type="ORF">SPHA_32405</name>
</gene>
<comment type="caution">
    <text evidence="7">The sequence shown here is derived from an EMBL/GenBank/DDBJ whole genome shotgun (WGS) entry which is preliminary data.</text>
</comment>
<dbReference type="PANTHER" id="PTHR10872">
    <property type="entry name" value="SH2B ADAPTER PROTEIN"/>
    <property type="match status" value="1"/>
</dbReference>
<dbReference type="SUPFAM" id="SSF55550">
    <property type="entry name" value="SH2 domain"/>
    <property type="match status" value="1"/>
</dbReference>
<dbReference type="PRINTS" id="PR00401">
    <property type="entry name" value="SH2DOMAIN"/>
</dbReference>
<feature type="region of interest" description="Disordered" evidence="5">
    <location>
        <begin position="191"/>
        <end position="238"/>
    </location>
</feature>
<comment type="similarity">
    <text evidence="1">Belongs to the SH2B adapter family.</text>
</comment>
<feature type="domain" description="SH2" evidence="6">
    <location>
        <begin position="90"/>
        <end position="188"/>
    </location>
</feature>
<dbReference type="EMBL" id="CAHIKZ030001347">
    <property type="protein sequence ID" value="CAE1260794.1"/>
    <property type="molecule type" value="Genomic_DNA"/>
</dbReference>
<dbReference type="InterPro" id="IPR030523">
    <property type="entry name" value="SH2B"/>
</dbReference>